<feature type="compositionally biased region" description="Polar residues" evidence="5">
    <location>
        <begin position="246"/>
        <end position="261"/>
    </location>
</feature>
<feature type="domain" description="RING-type" evidence="6">
    <location>
        <begin position="13"/>
        <end position="54"/>
    </location>
</feature>
<organism evidence="8 9">
    <name type="scientific">Halteria grandinella</name>
    <dbReference type="NCBI Taxonomy" id="5974"/>
    <lineage>
        <taxon>Eukaryota</taxon>
        <taxon>Sar</taxon>
        <taxon>Alveolata</taxon>
        <taxon>Ciliophora</taxon>
        <taxon>Intramacronucleata</taxon>
        <taxon>Spirotrichea</taxon>
        <taxon>Stichotrichia</taxon>
        <taxon>Sporadotrichida</taxon>
        <taxon>Halteriidae</taxon>
        <taxon>Halteria</taxon>
    </lineage>
</organism>
<evidence type="ECO:0000256" key="2">
    <source>
        <dbReference type="ARBA" id="ARBA00022771"/>
    </source>
</evidence>
<evidence type="ECO:0000256" key="1">
    <source>
        <dbReference type="ARBA" id="ARBA00022723"/>
    </source>
</evidence>
<dbReference type="Proteomes" id="UP000785679">
    <property type="component" value="Unassembled WGS sequence"/>
</dbReference>
<evidence type="ECO:0000256" key="3">
    <source>
        <dbReference type="ARBA" id="ARBA00022833"/>
    </source>
</evidence>
<feature type="domain" description="SIAH-type" evidence="7">
    <location>
        <begin position="93"/>
        <end position="172"/>
    </location>
</feature>
<dbReference type="InterPro" id="IPR013083">
    <property type="entry name" value="Znf_RING/FYVE/PHD"/>
</dbReference>
<dbReference type="OrthoDB" id="9049620at2759"/>
<evidence type="ECO:0000313" key="8">
    <source>
        <dbReference type="EMBL" id="TNV81138.1"/>
    </source>
</evidence>
<sequence>MNDILNELLDFRCTICFQVLREPLKCSQCKNHFCKRCISKWLLREDQQRQQTCPFRCKLYLVRPGSAQSNFGGSSEMDGLSFPEADFLERLKSHTFPCTNQGNGCLLSLKYPILLEHEKQCEYASVNCLAHAQCRSILLRKDIHLHQAKCRFLSHGEGRDLMDGDVFAGSHQRSYGSICDENERLKRENSDKEVLIQNLMEKVNYLQRRVVFLENELADAARSPSQSDEEDENRYQRIGSEKKLSQDQGGNNTSASNAYQKNEGLNQDLRALMLWEEQVLDTFGEDSPHFNNNHLLKPMEERKSLDQLTEDHPSNTQQQVSFDLTLTQPTQTQNDAAPEKAGIFNQGLLLHQINNHFWYYPKCHGGTQSLSTNEVFSFDDNTVTFKVSDSNKIYLLQAKIHSIKFNLGTNGLIQEKVKIAKDLPTSSAPAKSLSIYQQVLQQQVTKPKATTSKLQQFNVKIIMPDDQIGWPNDAYLLIGLLPRDARSRFRAKTGVEDITEYIATFSQSFYKFHEVKAGLKRVELSLTCSQSREGILDIAFDSKQFQQTKKRGQSPTKGPQFNTVQSRGFIQIKKLHKYYATAEGDSSENQKLYLTVAFVLSSSAKKPLHHIKLAIQ</sequence>
<keyword evidence="9" id="KW-1185">Reference proteome</keyword>
<dbReference type="InterPro" id="IPR001841">
    <property type="entry name" value="Znf_RING"/>
</dbReference>
<name>A0A8J8T4H3_HALGN</name>
<dbReference type="SUPFAM" id="SSF57850">
    <property type="entry name" value="RING/U-box"/>
    <property type="match status" value="1"/>
</dbReference>
<dbReference type="AlphaFoldDB" id="A0A8J8T4H3"/>
<protein>
    <recommendedName>
        <fullName evidence="10">RING-type domain-containing protein</fullName>
    </recommendedName>
</protein>
<evidence type="ECO:0000256" key="5">
    <source>
        <dbReference type="SAM" id="MobiDB-lite"/>
    </source>
</evidence>
<dbReference type="EMBL" id="RRYP01006526">
    <property type="protein sequence ID" value="TNV81138.1"/>
    <property type="molecule type" value="Genomic_DNA"/>
</dbReference>
<comment type="caution">
    <text evidence="8">The sequence shown here is derived from an EMBL/GenBank/DDBJ whole genome shotgun (WGS) entry which is preliminary data.</text>
</comment>
<dbReference type="Gene3D" id="3.30.40.10">
    <property type="entry name" value="Zinc/RING finger domain, C3HC4 (zinc finger)"/>
    <property type="match status" value="2"/>
</dbReference>
<accession>A0A8J8T4H3</accession>
<keyword evidence="1" id="KW-0479">Metal-binding</keyword>
<evidence type="ECO:0000259" key="6">
    <source>
        <dbReference type="PROSITE" id="PS50089"/>
    </source>
</evidence>
<dbReference type="SUPFAM" id="SSF49599">
    <property type="entry name" value="TRAF domain-like"/>
    <property type="match status" value="1"/>
</dbReference>
<evidence type="ECO:0000259" key="7">
    <source>
        <dbReference type="PROSITE" id="PS51081"/>
    </source>
</evidence>
<keyword evidence="3" id="KW-0862">Zinc</keyword>
<dbReference type="GO" id="GO:0008270">
    <property type="term" value="F:zinc ion binding"/>
    <property type="evidence" value="ECO:0007669"/>
    <property type="project" value="UniProtKB-KW"/>
</dbReference>
<dbReference type="PROSITE" id="PS51081">
    <property type="entry name" value="ZF_SIAH"/>
    <property type="match status" value="1"/>
</dbReference>
<keyword evidence="2 4" id="KW-0863">Zinc-finger</keyword>
<gene>
    <name evidence="8" type="ORF">FGO68_gene6066</name>
</gene>
<feature type="compositionally biased region" description="Basic and acidic residues" evidence="5">
    <location>
        <begin position="233"/>
        <end position="245"/>
    </location>
</feature>
<dbReference type="InterPro" id="IPR013010">
    <property type="entry name" value="Znf_SIAH"/>
</dbReference>
<evidence type="ECO:0008006" key="10">
    <source>
        <dbReference type="Google" id="ProtNLM"/>
    </source>
</evidence>
<dbReference type="PROSITE" id="PS50089">
    <property type="entry name" value="ZF_RING_2"/>
    <property type="match status" value="1"/>
</dbReference>
<feature type="region of interest" description="Disordered" evidence="5">
    <location>
        <begin position="218"/>
        <end position="261"/>
    </location>
</feature>
<evidence type="ECO:0000313" key="9">
    <source>
        <dbReference type="Proteomes" id="UP000785679"/>
    </source>
</evidence>
<reference evidence="8" key="1">
    <citation type="submission" date="2019-06" db="EMBL/GenBank/DDBJ databases">
        <authorList>
            <person name="Zheng W."/>
        </authorList>
    </citation>
    <scope>NUCLEOTIDE SEQUENCE</scope>
    <source>
        <strain evidence="8">QDHG01</strain>
    </source>
</reference>
<proteinExistence type="predicted"/>
<evidence type="ECO:0000256" key="4">
    <source>
        <dbReference type="PROSITE-ProRule" id="PRU00455"/>
    </source>
</evidence>